<dbReference type="NCBIfam" id="TIGR01727">
    <property type="entry name" value="oligo_HPY"/>
    <property type="match status" value="1"/>
</dbReference>
<sequence length="337" mass="38324">MSNKLLEVKDLEKVFHLGGRFFGSKLKAVNKVNFDLDAEKPEILTFAGETGSGKTTVARMILGLETPTSGEVIYKGRNVTHIKKRKELLEYMKEVQPIFQNPFETFNPLKKVDSYLFEMAENYEIAKTKEEKQKGVEESLNSVGLTLKEIKGRYPNELSGGQLQRVSVARALVTRPSLLIADEPVSMVDASLRMSIVNLFAELKTKYNVSVLYITHDLATAYYISDRIAIMLRGDVVEFGDIDKVMLSPLHPYTQILLESVPQPDPEGTWKEDIKLSSLEVKEFSRLGCKFYERCPFAMKICKDVEPPYVFKDGREVKCHLYSEEIKNTEKSEETVN</sequence>
<dbReference type="InterPro" id="IPR017871">
    <property type="entry name" value="ABC_transporter-like_CS"/>
</dbReference>
<dbReference type="InterPro" id="IPR003593">
    <property type="entry name" value="AAA+_ATPase"/>
</dbReference>
<keyword evidence="1" id="KW-0813">Transport</keyword>
<dbReference type="EMBL" id="AZRN01000033">
    <property type="protein sequence ID" value="PNR98621.1"/>
    <property type="molecule type" value="Genomic_DNA"/>
</dbReference>
<evidence type="ECO:0000259" key="4">
    <source>
        <dbReference type="PROSITE" id="PS50893"/>
    </source>
</evidence>
<dbReference type="Gene3D" id="3.40.50.300">
    <property type="entry name" value="P-loop containing nucleotide triphosphate hydrolases"/>
    <property type="match status" value="1"/>
</dbReference>
<dbReference type="GO" id="GO:0016887">
    <property type="term" value="F:ATP hydrolysis activity"/>
    <property type="evidence" value="ECO:0007669"/>
    <property type="project" value="InterPro"/>
</dbReference>
<dbReference type="SUPFAM" id="SSF52540">
    <property type="entry name" value="P-loop containing nucleoside triphosphate hydrolases"/>
    <property type="match status" value="1"/>
</dbReference>
<dbReference type="InterPro" id="IPR027417">
    <property type="entry name" value="P-loop_NTPase"/>
</dbReference>
<evidence type="ECO:0000313" key="5">
    <source>
        <dbReference type="EMBL" id="PNR98621.1"/>
    </source>
</evidence>
<dbReference type="CDD" id="cd03257">
    <property type="entry name" value="ABC_NikE_OppD_transporters"/>
    <property type="match status" value="1"/>
</dbReference>
<proteinExistence type="predicted"/>
<dbReference type="Pfam" id="PF08352">
    <property type="entry name" value="oligo_HPY"/>
    <property type="match status" value="1"/>
</dbReference>
<dbReference type="AlphaFoldDB" id="A0A2K1P762"/>
<dbReference type="Pfam" id="PF00005">
    <property type="entry name" value="ABC_tran"/>
    <property type="match status" value="1"/>
</dbReference>
<dbReference type="InterPro" id="IPR013563">
    <property type="entry name" value="Oligopep_ABC_C"/>
</dbReference>
<evidence type="ECO:0000256" key="2">
    <source>
        <dbReference type="ARBA" id="ARBA00022741"/>
    </source>
</evidence>
<evidence type="ECO:0000256" key="1">
    <source>
        <dbReference type="ARBA" id="ARBA00022448"/>
    </source>
</evidence>
<dbReference type="RefSeq" id="WP_103077461.1">
    <property type="nucleotide sequence ID" value="NZ_AZRN01000033.1"/>
</dbReference>
<dbReference type="PANTHER" id="PTHR43230">
    <property type="entry name" value="ABC-TYPE DIPEPTIDE/OLIGOPEPTIDE TRANSPORT SYSTEM, ATPASE COMPONENT"/>
    <property type="match status" value="1"/>
</dbReference>
<accession>A0A2K1P762</accession>
<dbReference type="PANTHER" id="PTHR43230:SF1">
    <property type="entry name" value="OLIGOPEPTIDE ABC TRANSPORTER, ATP-BINDING PROTEIN"/>
    <property type="match status" value="1"/>
</dbReference>
<evidence type="ECO:0000313" key="6">
    <source>
        <dbReference type="Proteomes" id="UP000236604"/>
    </source>
</evidence>
<gene>
    <name evidence="5" type="ORF">X927_07750</name>
</gene>
<dbReference type="GO" id="GO:0015833">
    <property type="term" value="P:peptide transport"/>
    <property type="evidence" value="ECO:0007669"/>
    <property type="project" value="InterPro"/>
</dbReference>
<keyword evidence="6" id="KW-1185">Reference proteome</keyword>
<keyword evidence="2" id="KW-0547">Nucleotide-binding</keyword>
<protein>
    <submittedName>
        <fullName evidence="5">Peptide ABC transporter ATP-binding protein</fullName>
    </submittedName>
</protein>
<organism evidence="5 6">
    <name type="scientific">Petrotoga mexicana DSM 14811</name>
    <dbReference type="NCBI Taxonomy" id="1122954"/>
    <lineage>
        <taxon>Bacteria</taxon>
        <taxon>Thermotogati</taxon>
        <taxon>Thermotogota</taxon>
        <taxon>Thermotogae</taxon>
        <taxon>Petrotogales</taxon>
        <taxon>Petrotogaceae</taxon>
        <taxon>Petrotoga</taxon>
    </lineage>
</organism>
<reference evidence="5 6" key="1">
    <citation type="submission" date="2013-12" db="EMBL/GenBank/DDBJ databases">
        <title>Comparative genomics of Petrotoga isolates.</title>
        <authorList>
            <person name="Nesbo C.L."/>
            <person name="Charchuk R."/>
            <person name="Chow K."/>
        </authorList>
    </citation>
    <scope>NUCLEOTIDE SEQUENCE [LARGE SCALE GENOMIC DNA]</scope>
    <source>
        <strain evidence="5 6">DSM 14811</strain>
    </source>
</reference>
<comment type="caution">
    <text evidence="5">The sequence shown here is derived from an EMBL/GenBank/DDBJ whole genome shotgun (WGS) entry which is preliminary data.</text>
</comment>
<feature type="domain" description="ABC transporter" evidence="4">
    <location>
        <begin position="6"/>
        <end position="258"/>
    </location>
</feature>
<name>A0A2K1P762_9BACT</name>
<keyword evidence="3 5" id="KW-0067">ATP-binding</keyword>
<dbReference type="Proteomes" id="UP000236604">
    <property type="component" value="Unassembled WGS sequence"/>
</dbReference>
<evidence type="ECO:0000256" key="3">
    <source>
        <dbReference type="ARBA" id="ARBA00022840"/>
    </source>
</evidence>
<dbReference type="InterPro" id="IPR003439">
    <property type="entry name" value="ABC_transporter-like_ATP-bd"/>
</dbReference>
<dbReference type="SMART" id="SM00382">
    <property type="entry name" value="AAA"/>
    <property type="match status" value="1"/>
</dbReference>
<dbReference type="PROSITE" id="PS00211">
    <property type="entry name" value="ABC_TRANSPORTER_1"/>
    <property type="match status" value="1"/>
</dbReference>
<dbReference type="PROSITE" id="PS50893">
    <property type="entry name" value="ABC_TRANSPORTER_2"/>
    <property type="match status" value="1"/>
</dbReference>
<dbReference type="GO" id="GO:0005524">
    <property type="term" value="F:ATP binding"/>
    <property type="evidence" value="ECO:0007669"/>
    <property type="project" value="UniProtKB-KW"/>
</dbReference>